<protein>
    <submittedName>
        <fullName evidence="2">UrcA family protein</fullName>
    </submittedName>
</protein>
<dbReference type="EMBL" id="JAATJE010000002">
    <property type="protein sequence ID" value="NJC34634.1"/>
    <property type="molecule type" value="Genomic_DNA"/>
</dbReference>
<feature type="chain" id="PRO_5045500178" evidence="1">
    <location>
        <begin position="25"/>
        <end position="94"/>
    </location>
</feature>
<proteinExistence type="predicted"/>
<organism evidence="2 3">
    <name type="scientific">Sphingomonas jejuensis</name>
    <dbReference type="NCBI Taxonomy" id="904715"/>
    <lineage>
        <taxon>Bacteria</taxon>
        <taxon>Pseudomonadati</taxon>
        <taxon>Pseudomonadota</taxon>
        <taxon>Alphaproteobacteria</taxon>
        <taxon>Sphingomonadales</taxon>
        <taxon>Sphingomonadaceae</taxon>
        <taxon>Sphingomonas</taxon>
    </lineage>
</organism>
<keyword evidence="3" id="KW-1185">Reference proteome</keyword>
<evidence type="ECO:0000313" key="2">
    <source>
        <dbReference type="EMBL" id="NJC34634.1"/>
    </source>
</evidence>
<dbReference type="NCBIfam" id="TIGR04433">
    <property type="entry name" value="UrcA_uranyl"/>
    <property type="match status" value="1"/>
</dbReference>
<dbReference type="Proteomes" id="UP000734218">
    <property type="component" value="Unassembled WGS sequence"/>
</dbReference>
<name>A0ABX0XMN3_9SPHN</name>
<evidence type="ECO:0000256" key="1">
    <source>
        <dbReference type="SAM" id="SignalP"/>
    </source>
</evidence>
<keyword evidence="1" id="KW-0732">Signal</keyword>
<dbReference type="RefSeq" id="WP_167954795.1">
    <property type="nucleotide sequence ID" value="NZ_JAATJE010000002.1"/>
</dbReference>
<evidence type="ECO:0000313" key="3">
    <source>
        <dbReference type="Proteomes" id="UP000734218"/>
    </source>
</evidence>
<feature type="signal peptide" evidence="1">
    <location>
        <begin position="1"/>
        <end position="24"/>
    </location>
</feature>
<reference evidence="2 3" key="1">
    <citation type="submission" date="2020-03" db="EMBL/GenBank/DDBJ databases">
        <title>Genomic Encyclopedia of Type Strains, Phase IV (KMG-IV): sequencing the most valuable type-strain genomes for metagenomic binning, comparative biology and taxonomic classification.</title>
        <authorList>
            <person name="Goeker M."/>
        </authorList>
    </citation>
    <scope>NUCLEOTIDE SEQUENCE [LARGE SCALE GENOMIC DNA]</scope>
    <source>
        <strain evidence="2 3">DSM 27651</strain>
    </source>
</reference>
<gene>
    <name evidence="2" type="ORF">GGR88_002148</name>
</gene>
<dbReference type="InterPro" id="IPR030972">
    <property type="entry name" value="UrcA_uranyl"/>
</dbReference>
<sequence length="94" mass="10042">MTKFITTAAMCAAALLATAAPAAARPIVNSASEEVFYGDLDLSQPEHAAEMDQRLRTAARNVCRRLGPNRDDLGGVRCRNTALSNARAAINGRR</sequence>
<comment type="caution">
    <text evidence="2">The sequence shown here is derived from an EMBL/GenBank/DDBJ whole genome shotgun (WGS) entry which is preliminary data.</text>
</comment>
<accession>A0ABX0XMN3</accession>